<dbReference type="GO" id="GO:0005743">
    <property type="term" value="C:mitochondrial inner membrane"/>
    <property type="evidence" value="ECO:0007669"/>
    <property type="project" value="UniProtKB-ARBA"/>
</dbReference>
<gene>
    <name evidence="10" type="ORF">AFUS01_LOCUS28479</name>
</gene>
<keyword evidence="11" id="KW-1185">Reference proteome</keyword>
<sequence>MAQTLGKLCRNARQFIESPGLRYRYKQHSKGKESRYAQSLAQKLEEWNAQDQSLHYKVDIGFAPPTVDRKVQLTERLECRKKVKSDINMQIAAKYKRLQVSLDDVEKTWEITAGPSQIKQVAEYYGIFDDLYENGQFLPIKPLKINFTYILDEEYASPVYRGNIIKPYEAVAAPQVSYDAKDDELYTLVLTTPDCHLTEENREYLHWLVGNIPGNKIAQGKELCDYLQPFPPRGVGYCRYIFVLYKQEKSLDLSKFARTTPCTNLAERTFSTYDFYRELQDDITPIGLAFFQSDWDQTLTKFFHDTLEMKEPSFEYDFDEVVLKPQEWFPHSQPFNLYLDKYKDKKQLQKELLLEKLKERHPFKSPPKPDKYPLAFPIKGSYPTWLKDDIRQKKMREGKWKYM</sequence>
<dbReference type="PANTHER" id="PTHR11362:SF133">
    <property type="entry name" value="LARGE RIBOSOMAL SUBUNIT PROTEIN ML38"/>
    <property type="match status" value="1"/>
</dbReference>
<dbReference type="CDD" id="cd00866">
    <property type="entry name" value="PEBP_euk"/>
    <property type="match status" value="1"/>
</dbReference>
<dbReference type="InterPro" id="IPR008914">
    <property type="entry name" value="PEBP"/>
</dbReference>
<evidence type="ECO:0000256" key="4">
    <source>
        <dbReference type="ARBA" id="ARBA00023054"/>
    </source>
</evidence>
<comment type="caution">
    <text evidence="10">The sequence shown here is derived from an EMBL/GenBank/DDBJ whole genome shotgun (WGS) entry which is preliminary data.</text>
</comment>
<dbReference type="Proteomes" id="UP000708208">
    <property type="component" value="Unassembled WGS sequence"/>
</dbReference>
<reference evidence="10" key="1">
    <citation type="submission" date="2021-06" db="EMBL/GenBank/DDBJ databases">
        <authorList>
            <person name="Hodson N. C."/>
            <person name="Mongue J. A."/>
            <person name="Jaron S. K."/>
        </authorList>
    </citation>
    <scope>NUCLEOTIDE SEQUENCE</scope>
</reference>
<dbReference type="AlphaFoldDB" id="A0A8J2KIZ4"/>
<comment type="similarity">
    <text evidence="7">Belongs to the phosphatidylethanolamine-binding protein family. Mitochondrion-specific ribosomal protein mL38 subfamily.</text>
</comment>
<keyword evidence="5" id="KW-0496">Mitochondrion</keyword>
<evidence type="ECO:0000256" key="5">
    <source>
        <dbReference type="ARBA" id="ARBA00023128"/>
    </source>
</evidence>
<keyword evidence="6" id="KW-0687">Ribonucleoprotein</keyword>
<name>A0A8J2KIZ4_9HEXA</name>
<evidence type="ECO:0000313" key="11">
    <source>
        <dbReference type="Proteomes" id="UP000708208"/>
    </source>
</evidence>
<dbReference type="GO" id="GO:0005762">
    <property type="term" value="C:mitochondrial large ribosomal subunit"/>
    <property type="evidence" value="ECO:0007669"/>
    <property type="project" value="TreeGrafter"/>
</dbReference>
<organism evidence="10 11">
    <name type="scientific">Allacma fusca</name>
    <dbReference type="NCBI Taxonomy" id="39272"/>
    <lineage>
        <taxon>Eukaryota</taxon>
        <taxon>Metazoa</taxon>
        <taxon>Ecdysozoa</taxon>
        <taxon>Arthropoda</taxon>
        <taxon>Hexapoda</taxon>
        <taxon>Collembola</taxon>
        <taxon>Symphypleona</taxon>
        <taxon>Sminthuridae</taxon>
        <taxon>Allacma</taxon>
    </lineage>
</organism>
<keyword evidence="3" id="KW-0689">Ribosomal protein</keyword>
<dbReference type="EMBL" id="CAJVCH010407494">
    <property type="protein sequence ID" value="CAG7817943.1"/>
    <property type="molecule type" value="Genomic_DNA"/>
</dbReference>
<comment type="subcellular location">
    <subcellularLocation>
        <location evidence="1">Mitochondrion</location>
    </subcellularLocation>
</comment>
<dbReference type="InterPro" id="IPR035810">
    <property type="entry name" value="PEBP_euk"/>
</dbReference>
<evidence type="ECO:0000256" key="2">
    <source>
        <dbReference type="ARBA" id="ARBA00022946"/>
    </source>
</evidence>
<keyword evidence="4" id="KW-0175">Coiled coil</keyword>
<dbReference type="PANTHER" id="PTHR11362">
    <property type="entry name" value="PHOSPHATIDYLETHANOLAMINE-BINDING PROTEIN"/>
    <property type="match status" value="1"/>
</dbReference>
<evidence type="ECO:0000256" key="1">
    <source>
        <dbReference type="ARBA" id="ARBA00004173"/>
    </source>
</evidence>
<evidence type="ECO:0000256" key="8">
    <source>
        <dbReference type="ARBA" id="ARBA00039444"/>
    </source>
</evidence>
<evidence type="ECO:0000256" key="7">
    <source>
        <dbReference type="ARBA" id="ARBA00038016"/>
    </source>
</evidence>
<dbReference type="OrthoDB" id="2153661at2759"/>
<evidence type="ECO:0000256" key="6">
    <source>
        <dbReference type="ARBA" id="ARBA00023274"/>
    </source>
</evidence>
<evidence type="ECO:0000256" key="3">
    <source>
        <dbReference type="ARBA" id="ARBA00022980"/>
    </source>
</evidence>
<protein>
    <recommendedName>
        <fullName evidence="8">Large ribosomal subunit protein mL38</fullName>
    </recommendedName>
    <alternativeName>
        <fullName evidence="9">39S ribosomal protein L38, mitochondrial</fullName>
    </alternativeName>
</protein>
<dbReference type="Pfam" id="PF01161">
    <property type="entry name" value="PBP"/>
    <property type="match status" value="1"/>
</dbReference>
<evidence type="ECO:0000313" key="10">
    <source>
        <dbReference type="EMBL" id="CAG7817943.1"/>
    </source>
</evidence>
<evidence type="ECO:0000256" key="9">
    <source>
        <dbReference type="ARBA" id="ARBA00041206"/>
    </source>
</evidence>
<keyword evidence="2" id="KW-0809">Transit peptide</keyword>
<accession>A0A8J2KIZ4</accession>
<dbReference type="FunFam" id="3.90.280.10:FF:000002">
    <property type="entry name" value="39S ribosomal protein L38, mitochondrial"/>
    <property type="match status" value="1"/>
</dbReference>
<proteinExistence type="inferred from homology"/>